<sequence length="217" mass="23705">MSTTAKSNAKSTTRRKPVQSAQERPAAQVVQFPLFAPKPRQTAPQEVQVVICECSADAVRVRLLPDPAAVLHIMDETFGTLGWTRRYYFADGRLWCGVGVYHPLMNNFAIKDAAAPAGKLQISNPDKWKENGSFLAACALWGAGADVMALSSMTFAADQVSIDPVHKRAKNPNDPPTVAGYRLHSALTVDKLLRAEDGHIIGVQLLQGERKVVWQAE</sequence>
<dbReference type="AlphaFoldDB" id="A0A3E2U1Z9"/>
<evidence type="ECO:0000313" key="2">
    <source>
        <dbReference type="EMBL" id="RGB90238.1"/>
    </source>
</evidence>
<organism evidence="2 3">
    <name type="scientific">Faecalibacterium prausnitzii</name>
    <dbReference type="NCBI Taxonomy" id="853"/>
    <lineage>
        <taxon>Bacteria</taxon>
        <taxon>Bacillati</taxon>
        <taxon>Bacillota</taxon>
        <taxon>Clostridia</taxon>
        <taxon>Eubacteriales</taxon>
        <taxon>Oscillospiraceae</taxon>
        <taxon>Faecalibacterium</taxon>
    </lineage>
</organism>
<name>A0A3E2U1Z9_9FIRM</name>
<dbReference type="Proteomes" id="UP000260782">
    <property type="component" value="Unassembled WGS sequence"/>
</dbReference>
<comment type="caution">
    <text evidence="2">The sequence shown here is derived from an EMBL/GenBank/DDBJ whole genome shotgun (WGS) entry which is preliminary data.</text>
</comment>
<proteinExistence type="predicted"/>
<gene>
    <name evidence="2" type="ORF">DWZ25_00160</name>
</gene>
<feature type="compositionally biased region" description="Low complexity" evidence="1">
    <location>
        <begin position="1"/>
        <end position="11"/>
    </location>
</feature>
<reference evidence="2 3" key="1">
    <citation type="submission" date="2018-08" db="EMBL/GenBank/DDBJ databases">
        <title>A genome reference for cultivated species of the human gut microbiota.</title>
        <authorList>
            <person name="Zou Y."/>
            <person name="Xue W."/>
            <person name="Luo G."/>
        </authorList>
    </citation>
    <scope>NUCLEOTIDE SEQUENCE [LARGE SCALE GENOMIC DNA]</scope>
    <source>
        <strain evidence="2 3">AF31-14AC</strain>
    </source>
</reference>
<dbReference type="EMBL" id="QVES01000001">
    <property type="protein sequence ID" value="RGB90238.1"/>
    <property type="molecule type" value="Genomic_DNA"/>
</dbReference>
<evidence type="ECO:0000313" key="3">
    <source>
        <dbReference type="Proteomes" id="UP000260782"/>
    </source>
</evidence>
<accession>A0A3E2U1Z9</accession>
<protein>
    <submittedName>
        <fullName evidence="2">Uncharacterized protein</fullName>
    </submittedName>
</protein>
<dbReference type="RefSeq" id="WP_117529348.1">
    <property type="nucleotide sequence ID" value="NZ_QVES01000001.1"/>
</dbReference>
<evidence type="ECO:0000256" key="1">
    <source>
        <dbReference type="SAM" id="MobiDB-lite"/>
    </source>
</evidence>
<feature type="region of interest" description="Disordered" evidence="1">
    <location>
        <begin position="1"/>
        <end position="25"/>
    </location>
</feature>